<name>U4LHB2_PYROM</name>
<dbReference type="Proteomes" id="UP000018144">
    <property type="component" value="Unassembled WGS sequence"/>
</dbReference>
<gene>
    <name evidence="1" type="ORF">PCON_10576</name>
</gene>
<organism evidence="1 2">
    <name type="scientific">Pyronema omphalodes (strain CBS 100304)</name>
    <name type="common">Pyronema confluens</name>
    <dbReference type="NCBI Taxonomy" id="1076935"/>
    <lineage>
        <taxon>Eukaryota</taxon>
        <taxon>Fungi</taxon>
        <taxon>Dikarya</taxon>
        <taxon>Ascomycota</taxon>
        <taxon>Pezizomycotina</taxon>
        <taxon>Pezizomycetes</taxon>
        <taxon>Pezizales</taxon>
        <taxon>Pyronemataceae</taxon>
        <taxon>Pyronema</taxon>
    </lineage>
</organism>
<protein>
    <submittedName>
        <fullName evidence="1">Uncharacterized protein</fullName>
    </submittedName>
</protein>
<dbReference type="AlphaFoldDB" id="U4LHB2"/>
<reference evidence="1 2" key="1">
    <citation type="journal article" date="2013" name="PLoS Genet.">
        <title>The genome and development-dependent transcriptomes of Pyronema confluens: a window into fungal evolution.</title>
        <authorList>
            <person name="Traeger S."/>
            <person name="Altegoer F."/>
            <person name="Freitag M."/>
            <person name="Gabaldon T."/>
            <person name="Kempken F."/>
            <person name="Kumar A."/>
            <person name="Marcet-Houben M."/>
            <person name="Poggeler S."/>
            <person name="Stajich J.E."/>
            <person name="Nowrousian M."/>
        </authorList>
    </citation>
    <scope>NUCLEOTIDE SEQUENCE [LARGE SCALE GENOMIC DNA]</scope>
    <source>
        <strain evidence="2">CBS 100304</strain>
        <tissue evidence="1">Vegetative mycelium</tissue>
    </source>
</reference>
<sequence length="19" mass="2260">MFFPQLSVRGFIPQILPRI</sequence>
<evidence type="ECO:0000313" key="2">
    <source>
        <dbReference type="Proteomes" id="UP000018144"/>
    </source>
</evidence>
<dbReference type="EMBL" id="HF935585">
    <property type="protein sequence ID" value="CCX31293.1"/>
    <property type="molecule type" value="Genomic_DNA"/>
</dbReference>
<evidence type="ECO:0000313" key="1">
    <source>
        <dbReference type="EMBL" id="CCX31293.1"/>
    </source>
</evidence>
<keyword evidence="2" id="KW-1185">Reference proteome</keyword>
<accession>U4LHB2</accession>
<proteinExistence type="predicted"/>